<sequence>MFALYWTVSCIPVNYIYRYLLICRNFKLNSKTFVMLVALFSILPIFIGVRLLILFKPSEDDIKYRPLFNNSEYMNDKDTVITFVVGNNYLSPMTLILGIVVVAISYSIVICTSIAITIKLRQLAKTGNTQMGRLQTEITWVLFIQALLPFLGFGLPILMVCVGFFFDVSIPSTDFLTIFSNYAPSLNALFTMFVVGPYRRKIASVLMPKIEQQTSVVNISNKVDNRIRPRAT</sequence>
<dbReference type="WBParaSite" id="JU765_v2.g17945.t1">
    <property type="protein sequence ID" value="JU765_v2.g17945.t1"/>
    <property type="gene ID" value="JU765_v2.g17945"/>
</dbReference>
<name>A0AC34QND5_9BILA</name>
<evidence type="ECO:0000313" key="1">
    <source>
        <dbReference type="Proteomes" id="UP000887576"/>
    </source>
</evidence>
<reference evidence="2" key="1">
    <citation type="submission" date="2022-11" db="UniProtKB">
        <authorList>
            <consortium name="WormBaseParasite"/>
        </authorList>
    </citation>
    <scope>IDENTIFICATION</scope>
</reference>
<evidence type="ECO:0000313" key="2">
    <source>
        <dbReference type="WBParaSite" id="JU765_v2.g17945.t1"/>
    </source>
</evidence>
<dbReference type="Proteomes" id="UP000887576">
    <property type="component" value="Unplaced"/>
</dbReference>
<accession>A0AC34QND5</accession>
<protein>
    <submittedName>
        <fullName evidence="2">G protein-coupled receptor</fullName>
    </submittedName>
</protein>
<proteinExistence type="predicted"/>
<organism evidence="1 2">
    <name type="scientific">Panagrolaimus sp. JU765</name>
    <dbReference type="NCBI Taxonomy" id="591449"/>
    <lineage>
        <taxon>Eukaryota</taxon>
        <taxon>Metazoa</taxon>
        <taxon>Ecdysozoa</taxon>
        <taxon>Nematoda</taxon>
        <taxon>Chromadorea</taxon>
        <taxon>Rhabditida</taxon>
        <taxon>Tylenchina</taxon>
        <taxon>Panagrolaimomorpha</taxon>
        <taxon>Panagrolaimoidea</taxon>
        <taxon>Panagrolaimidae</taxon>
        <taxon>Panagrolaimus</taxon>
    </lineage>
</organism>